<dbReference type="Pfam" id="PF07173">
    <property type="entry name" value="GRDP-like"/>
    <property type="match status" value="1"/>
</dbReference>
<feature type="compositionally biased region" description="Acidic residues" evidence="1">
    <location>
        <begin position="504"/>
        <end position="513"/>
    </location>
</feature>
<feature type="region of interest" description="Disordered" evidence="1">
    <location>
        <begin position="77"/>
        <end position="111"/>
    </location>
</feature>
<sequence>MDVDTPTDTAADVIDQLPSPTAAIEVLRLLIAADAFPRDVAFAWFVHRQFPISYVNSTLRCCGRVVHPPREVAFTFGTSKHNAQQQQDRRHGGGGQHHGGGAGGGDGDPPETLWRLVAGEYPSWPPPASGSDFDLVAANNDWRPTLASQLAGPMSRFATLLHSWMRPHFLDAMFLDRARERYGRFLDLLAAHPERTLVPSADIALMWHTHLGLSGSYAMYGMGKGETAKTGPARAAHTNGGTGGGLAAAPIRPTYLDLEGVPLRVAYNETARLYERMYGEPYDSRDTAWLRPWELHPLAGPCSPLAFALRRAFDDVPSAAVAADAATDTGASAEGPSDLTSNGSGGPMDISGGGGLLHLSRRTSGGASGRSGVMRYSPAAAGCSARSSVPVRNRSAPQLHLQLQQQQQHPRAGAHALFAAWLVSTSAGNFFDRQTCGGLCFRNSWSIKIGTVERMVTPLVLLPYMRGLPDSSDHPFLEALSLRPGGWRPPTGGNQTAGTAAAEAETEAVEQEQDQGGVLEGGGVGEEPGGVTEVAVGVSGASCKDCVGGSQSASEQGGEGDKEIGATSGGGEWSRTLREEDEELSSSGGDGGNSGGTSGDSGGAAAGREGGGGQGGAGGWRRPTANTANTANSDGGDGSGGNDCSDVSTKRFGDDRNQQYGSTAPLWGILRRPEYVRRAQALFRHLWLELGRRGSDHPLLSETRSGRGPPPSWHGPPLQALRSLRYPGDRVIPVYRVTTWRPLLGRQPHKALASEPLNLPERPQVGGHI</sequence>
<feature type="region of interest" description="Disordered" evidence="1">
    <location>
        <begin position="695"/>
        <end position="716"/>
    </location>
</feature>
<gene>
    <name evidence="2" type="ORF">VOLCADRAFT_89428</name>
</gene>
<feature type="region of interest" description="Disordered" evidence="1">
    <location>
        <begin position="483"/>
        <end position="531"/>
    </location>
</feature>
<feature type="compositionally biased region" description="Basic and acidic residues" evidence="1">
    <location>
        <begin position="648"/>
        <end position="657"/>
    </location>
</feature>
<dbReference type="STRING" id="3068.D8TRN9"/>
<name>D8TRN9_VOLCA</name>
<keyword evidence="3" id="KW-1185">Reference proteome</keyword>
<evidence type="ECO:0000256" key="1">
    <source>
        <dbReference type="SAM" id="MobiDB-lite"/>
    </source>
</evidence>
<dbReference type="OrthoDB" id="2684236at2759"/>
<dbReference type="GeneID" id="9623699"/>
<dbReference type="InParanoid" id="D8TRN9"/>
<dbReference type="InterPro" id="IPR009836">
    <property type="entry name" value="GRDP-like"/>
</dbReference>
<feature type="compositionally biased region" description="Gly residues" evidence="1">
    <location>
        <begin position="93"/>
        <end position="107"/>
    </location>
</feature>
<dbReference type="AlphaFoldDB" id="D8TRN9"/>
<feature type="compositionally biased region" description="Low complexity" evidence="1">
    <location>
        <begin position="491"/>
        <end position="503"/>
    </location>
</feature>
<feature type="region of interest" description="Disordered" evidence="1">
    <location>
        <begin position="326"/>
        <end position="372"/>
    </location>
</feature>
<reference evidence="2 3" key="1">
    <citation type="journal article" date="2010" name="Science">
        <title>Genomic analysis of organismal complexity in the multicellular green alga Volvox carteri.</title>
        <authorList>
            <person name="Prochnik S.E."/>
            <person name="Umen J."/>
            <person name="Nedelcu A.M."/>
            <person name="Hallmann A."/>
            <person name="Miller S.M."/>
            <person name="Nishii I."/>
            <person name="Ferris P."/>
            <person name="Kuo A."/>
            <person name="Mitros T."/>
            <person name="Fritz-Laylin L.K."/>
            <person name="Hellsten U."/>
            <person name="Chapman J."/>
            <person name="Simakov O."/>
            <person name="Rensing S.A."/>
            <person name="Terry A."/>
            <person name="Pangilinan J."/>
            <person name="Kapitonov V."/>
            <person name="Jurka J."/>
            <person name="Salamov A."/>
            <person name="Shapiro H."/>
            <person name="Schmutz J."/>
            <person name="Grimwood J."/>
            <person name="Lindquist E."/>
            <person name="Lucas S."/>
            <person name="Grigoriev I.V."/>
            <person name="Schmitt R."/>
            <person name="Kirk D."/>
            <person name="Rokhsar D.S."/>
        </authorList>
    </citation>
    <scope>NUCLEOTIDE SEQUENCE [LARGE SCALE GENOMIC DNA]</scope>
    <source>
        <strain evidence="3">f. Nagariensis / Eve</strain>
    </source>
</reference>
<evidence type="ECO:0000313" key="2">
    <source>
        <dbReference type="EMBL" id="EFJ49929.1"/>
    </source>
</evidence>
<protein>
    <submittedName>
        <fullName evidence="2">Uncharacterized protein</fullName>
    </submittedName>
</protein>
<dbReference type="Proteomes" id="UP000001058">
    <property type="component" value="Unassembled WGS sequence"/>
</dbReference>
<dbReference type="eggNOG" id="ENOG502RYJ5">
    <property type="taxonomic scope" value="Eukaryota"/>
</dbReference>
<organism evidence="3">
    <name type="scientific">Volvox carteri f. nagariensis</name>
    <dbReference type="NCBI Taxonomy" id="3068"/>
    <lineage>
        <taxon>Eukaryota</taxon>
        <taxon>Viridiplantae</taxon>
        <taxon>Chlorophyta</taxon>
        <taxon>core chlorophytes</taxon>
        <taxon>Chlorophyceae</taxon>
        <taxon>CS clade</taxon>
        <taxon>Chlamydomonadales</taxon>
        <taxon>Volvocaceae</taxon>
        <taxon>Volvox</taxon>
    </lineage>
</organism>
<dbReference type="PANTHER" id="PTHR34365">
    <property type="entry name" value="ENOLASE (DUF1399)"/>
    <property type="match status" value="1"/>
</dbReference>
<dbReference type="RefSeq" id="XP_002948994.1">
    <property type="nucleotide sequence ID" value="XM_002948948.1"/>
</dbReference>
<evidence type="ECO:0000313" key="3">
    <source>
        <dbReference type="Proteomes" id="UP000001058"/>
    </source>
</evidence>
<feature type="compositionally biased region" description="Gly residues" evidence="1">
    <location>
        <begin position="588"/>
        <end position="619"/>
    </location>
</feature>
<dbReference type="PANTHER" id="PTHR34365:SF7">
    <property type="entry name" value="GLYCINE-RICH DOMAIN-CONTAINING PROTEIN 1"/>
    <property type="match status" value="1"/>
</dbReference>
<dbReference type="KEGG" id="vcn:VOLCADRAFT_89428"/>
<feature type="compositionally biased region" description="Gly residues" evidence="1">
    <location>
        <begin position="518"/>
        <end position="528"/>
    </location>
</feature>
<dbReference type="EMBL" id="GL378333">
    <property type="protein sequence ID" value="EFJ49929.1"/>
    <property type="molecule type" value="Genomic_DNA"/>
</dbReference>
<proteinExistence type="predicted"/>
<accession>D8TRN9</accession>
<feature type="region of interest" description="Disordered" evidence="1">
    <location>
        <begin position="545"/>
        <end position="661"/>
    </location>
</feature>
<feature type="compositionally biased region" description="Gly residues" evidence="1">
    <location>
        <begin position="343"/>
        <end position="356"/>
    </location>
</feature>